<keyword evidence="2" id="KW-1185">Reference proteome</keyword>
<evidence type="ECO:0000313" key="2">
    <source>
        <dbReference type="Proteomes" id="UP000537825"/>
    </source>
</evidence>
<comment type="caution">
    <text evidence="1">The sequence shown here is derived from an EMBL/GenBank/DDBJ whole genome shotgun (WGS) entry which is preliminary data.</text>
</comment>
<accession>A0A7X4Y981</accession>
<name>A0A7X4Y981_9BACT</name>
<evidence type="ECO:0000313" key="1">
    <source>
        <dbReference type="EMBL" id="NBC40102.1"/>
    </source>
</evidence>
<dbReference type="EMBL" id="JAAAPK010000002">
    <property type="protein sequence ID" value="NBC40102.1"/>
    <property type="molecule type" value="Genomic_DNA"/>
</dbReference>
<reference evidence="1 2" key="1">
    <citation type="submission" date="2020-01" db="EMBL/GenBank/DDBJ databases">
        <title>The draft genome sequence of Corallococcus exiguus DSM 14696.</title>
        <authorList>
            <person name="Zhang X."/>
            <person name="Zhu H."/>
        </authorList>
    </citation>
    <scope>NUCLEOTIDE SEQUENCE [LARGE SCALE GENOMIC DNA]</scope>
    <source>
        <strain evidence="1 2">DSM 14696</strain>
    </source>
</reference>
<proteinExistence type="predicted"/>
<dbReference type="AlphaFoldDB" id="A0A7X4Y981"/>
<organism evidence="1 2">
    <name type="scientific">Corallococcus exiguus</name>
    <dbReference type="NCBI Taxonomy" id="83462"/>
    <lineage>
        <taxon>Bacteria</taxon>
        <taxon>Pseudomonadati</taxon>
        <taxon>Myxococcota</taxon>
        <taxon>Myxococcia</taxon>
        <taxon>Myxococcales</taxon>
        <taxon>Cystobacterineae</taxon>
        <taxon>Myxococcaceae</taxon>
        <taxon>Corallococcus</taxon>
    </lineage>
</organism>
<sequence length="406" mass="43598">MWLKWSSGVGVAGSLLLGFALNGVLSLGTAASAPRAAPQRFVPVSRLGAEAGDARDFPAGLQVEARVEDSRGQVVPRGFASFVLPLVGWCGSEPRRLGRVAFTGGQLRMSLPGPQRIHVVAEDGRAARVSVEKGVGSKVTLTVVLPDHPSAPVRPGKALPWALPERPPYRVAILAMPGTSRAEHPQPVPPELVAVLDEQLRDAGFATQTVPTTSASTEAVRECHRGRGRDFDACAQRALQSISAESVIVLANGALGRVTYSEVELAATSHRIWGDFQMERDLVAQGRQVARWLVDTHLWEGRWGATRQGPPRDACEYLAGARFERVDSSGDGSSVIDFPAGSPKSFRLRGERSDNDPLDCDGWQLVSRQGHSGPPRLLGTVDPLTGRLTLDRTEYVRAGVVRPAQE</sequence>
<dbReference type="RefSeq" id="WP_139918346.1">
    <property type="nucleotide sequence ID" value="NZ_CBCSLE010000009.1"/>
</dbReference>
<dbReference type="Proteomes" id="UP000537825">
    <property type="component" value="Unassembled WGS sequence"/>
</dbReference>
<gene>
    <name evidence="1" type="ORF">GTZ93_09685</name>
</gene>
<protein>
    <submittedName>
        <fullName evidence="1">Uncharacterized protein</fullName>
    </submittedName>
</protein>